<evidence type="ECO:0000256" key="3">
    <source>
        <dbReference type="ARBA" id="ARBA00021330"/>
    </source>
</evidence>
<evidence type="ECO:0000256" key="5">
    <source>
        <dbReference type="ARBA" id="ARBA00022679"/>
    </source>
</evidence>
<evidence type="ECO:0000256" key="4">
    <source>
        <dbReference type="ARBA" id="ARBA00022603"/>
    </source>
</evidence>
<evidence type="ECO:0000256" key="10">
    <source>
        <dbReference type="ARBA" id="ARBA00023158"/>
    </source>
</evidence>
<keyword evidence="6" id="KW-0949">S-adenosyl-L-methionine</keyword>
<keyword evidence="5" id="KW-0808">Transferase</keyword>
<proteinExistence type="inferred from homology"/>
<evidence type="ECO:0000313" key="14">
    <source>
        <dbReference type="Proteomes" id="UP000054350"/>
    </source>
</evidence>
<dbReference type="SUPFAM" id="SSF53335">
    <property type="entry name" value="S-adenosyl-L-methionine-dependent methyltransferases"/>
    <property type="match status" value="1"/>
</dbReference>
<reference evidence="14" key="2">
    <citation type="submission" date="2009-11" db="EMBL/GenBank/DDBJ databases">
        <title>The Genome Sequence of Allomyces macrogynus strain ATCC 38327.</title>
        <authorList>
            <consortium name="The Broad Institute Genome Sequencing Platform"/>
            <person name="Russ C."/>
            <person name="Cuomo C."/>
            <person name="Shea T."/>
            <person name="Young S.K."/>
            <person name="Zeng Q."/>
            <person name="Koehrsen M."/>
            <person name="Haas B."/>
            <person name="Borodovsky M."/>
            <person name="Guigo R."/>
            <person name="Alvarado L."/>
            <person name="Berlin A."/>
            <person name="Borenstein D."/>
            <person name="Chen Z."/>
            <person name="Engels R."/>
            <person name="Freedman E."/>
            <person name="Gellesch M."/>
            <person name="Goldberg J."/>
            <person name="Griggs A."/>
            <person name="Gujja S."/>
            <person name="Heiman D."/>
            <person name="Hepburn T."/>
            <person name="Howarth C."/>
            <person name="Jen D."/>
            <person name="Larson L."/>
            <person name="Lewis B."/>
            <person name="Mehta T."/>
            <person name="Park D."/>
            <person name="Pearson M."/>
            <person name="Roberts A."/>
            <person name="Saif S."/>
            <person name="Shenoy N."/>
            <person name="Sisk P."/>
            <person name="Stolte C."/>
            <person name="Sykes S."/>
            <person name="Walk T."/>
            <person name="White J."/>
            <person name="Yandava C."/>
            <person name="Burger G."/>
            <person name="Gray M.W."/>
            <person name="Holland P.W.H."/>
            <person name="King N."/>
            <person name="Lang F.B.F."/>
            <person name="Roger A.J."/>
            <person name="Ruiz-Trillo I."/>
            <person name="Lander E."/>
            <person name="Nusbaum C."/>
        </authorList>
    </citation>
    <scope>NUCLEOTIDE SEQUENCE [LARGE SCALE GENOMIC DNA]</scope>
    <source>
        <strain evidence="14">ATCC 38327</strain>
    </source>
</reference>
<keyword evidence="8" id="KW-0460">Magnesium</keyword>
<dbReference type="InterPro" id="IPR029063">
    <property type="entry name" value="SAM-dependent_MTases_sf"/>
</dbReference>
<evidence type="ECO:0000256" key="1">
    <source>
        <dbReference type="ARBA" id="ARBA00001946"/>
    </source>
</evidence>
<evidence type="ECO:0000313" key="13">
    <source>
        <dbReference type="EMBL" id="KNE54483.1"/>
    </source>
</evidence>
<keyword evidence="10" id="KW-0943">RNA-mediated gene silencing</keyword>
<gene>
    <name evidence="13" type="ORF">AMAG_17674</name>
</gene>
<dbReference type="PANTHER" id="PTHR21404">
    <property type="entry name" value="HEN1"/>
    <property type="match status" value="1"/>
</dbReference>
<dbReference type="OrthoDB" id="2154311at2759"/>
<dbReference type="eggNOG" id="KOG1045">
    <property type="taxonomic scope" value="Eukaryota"/>
</dbReference>
<evidence type="ECO:0000256" key="11">
    <source>
        <dbReference type="ARBA" id="ARBA00035025"/>
    </source>
</evidence>
<dbReference type="GO" id="GO:0005634">
    <property type="term" value="C:nucleus"/>
    <property type="evidence" value="ECO:0007669"/>
    <property type="project" value="TreeGrafter"/>
</dbReference>
<dbReference type="EC" id="2.1.1.386" evidence="11"/>
<comment type="cofactor">
    <cofactor evidence="1">
        <name>Mg(2+)</name>
        <dbReference type="ChEBI" id="CHEBI:18420"/>
    </cofactor>
</comment>
<sequence length="194" mass="21649">MPMPSIGCGSRIKRSTDNFRCNTASLACFLANSCLVSRITGIDVDKSALDDADRVLSPQPNDFDRLLERPLAMDLIHGSILDHHPELHGVDAIVLSEVNEHLDPPDLEQLPEALFAMCAPKLVIVSTPNVEFNVHFPDWRPGVMRDADHRFEWTLAEFESCCTMQAMLAKAFWDTPPTPRHGDWDNDVEGDAGR</sequence>
<dbReference type="GO" id="GO:0001510">
    <property type="term" value="P:RNA methylation"/>
    <property type="evidence" value="ECO:0007669"/>
    <property type="project" value="InterPro"/>
</dbReference>
<dbReference type="GO" id="GO:0030422">
    <property type="term" value="P:siRNA processing"/>
    <property type="evidence" value="ECO:0007669"/>
    <property type="project" value="TreeGrafter"/>
</dbReference>
<name>A0A0L0RW10_ALLM3</name>
<dbReference type="AlphaFoldDB" id="A0A0L0RW10"/>
<comment type="catalytic activity">
    <reaction evidence="12">
        <text>small RNA 3'-end nucleotide + S-adenosyl-L-methionine = small RNA 3'-end 2'-O-methylnucleotide + S-adenosyl-L-homocysteine + H(+)</text>
        <dbReference type="Rhea" id="RHEA:37887"/>
        <dbReference type="Rhea" id="RHEA-COMP:10415"/>
        <dbReference type="Rhea" id="RHEA-COMP:10416"/>
        <dbReference type="ChEBI" id="CHEBI:15378"/>
        <dbReference type="ChEBI" id="CHEBI:57856"/>
        <dbReference type="ChEBI" id="CHEBI:59789"/>
        <dbReference type="ChEBI" id="CHEBI:74896"/>
        <dbReference type="ChEBI" id="CHEBI:74898"/>
        <dbReference type="EC" id="2.1.1.386"/>
    </reaction>
</comment>
<dbReference type="Proteomes" id="UP000054350">
    <property type="component" value="Unassembled WGS sequence"/>
</dbReference>
<dbReference type="PANTHER" id="PTHR21404:SF3">
    <property type="entry name" value="SMALL RNA 2'-O-METHYLTRANSFERASE"/>
    <property type="match status" value="1"/>
</dbReference>
<evidence type="ECO:0000256" key="2">
    <source>
        <dbReference type="ARBA" id="ARBA00009026"/>
    </source>
</evidence>
<keyword evidence="9" id="KW-0694">RNA-binding</keyword>
<evidence type="ECO:0000256" key="8">
    <source>
        <dbReference type="ARBA" id="ARBA00022842"/>
    </source>
</evidence>
<dbReference type="STRING" id="578462.A0A0L0RW10"/>
<dbReference type="GO" id="GO:0003723">
    <property type="term" value="F:RNA binding"/>
    <property type="evidence" value="ECO:0007669"/>
    <property type="project" value="UniProtKB-KW"/>
</dbReference>
<keyword evidence="4" id="KW-0489">Methyltransferase</keyword>
<keyword evidence="14" id="KW-1185">Reference proteome</keyword>
<dbReference type="InterPro" id="IPR026610">
    <property type="entry name" value="Hen1"/>
</dbReference>
<evidence type="ECO:0000256" key="6">
    <source>
        <dbReference type="ARBA" id="ARBA00022691"/>
    </source>
</evidence>
<protein>
    <recommendedName>
        <fullName evidence="3">Small RNA 2'-O-methyltransferase</fullName>
        <ecNumber evidence="11">2.1.1.386</ecNumber>
    </recommendedName>
</protein>
<dbReference type="GO" id="GO:0090486">
    <property type="term" value="F:small RNA 2'-O-methyltransferase activity"/>
    <property type="evidence" value="ECO:0007669"/>
    <property type="project" value="UniProtKB-EC"/>
</dbReference>
<comment type="similarity">
    <text evidence="2">Belongs to the methyltransferase superfamily. HEN1 family.</text>
</comment>
<reference evidence="13 14" key="1">
    <citation type="submission" date="2009-11" db="EMBL/GenBank/DDBJ databases">
        <title>Annotation of Allomyces macrogynus ATCC 38327.</title>
        <authorList>
            <consortium name="The Broad Institute Genome Sequencing Platform"/>
            <person name="Russ C."/>
            <person name="Cuomo C."/>
            <person name="Burger G."/>
            <person name="Gray M.W."/>
            <person name="Holland P.W.H."/>
            <person name="King N."/>
            <person name="Lang F.B.F."/>
            <person name="Roger A.J."/>
            <person name="Ruiz-Trillo I."/>
            <person name="Young S.K."/>
            <person name="Zeng Q."/>
            <person name="Gargeya S."/>
            <person name="Fitzgerald M."/>
            <person name="Haas B."/>
            <person name="Abouelleil A."/>
            <person name="Alvarado L."/>
            <person name="Arachchi H.M."/>
            <person name="Berlin A."/>
            <person name="Chapman S.B."/>
            <person name="Gearin G."/>
            <person name="Goldberg J."/>
            <person name="Griggs A."/>
            <person name="Gujja S."/>
            <person name="Hansen M."/>
            <person name="Heiman D."/>
            <person name="Howarth C."/>
            <person name="Larimer J."/>
            <person name="Lui A."/>
            <person name="MacDonald P.J.P."/>
            <person name="McCowen C."/>
            <person name="Montmayeur A."/>
            <person name="Murphy C."/>
            <person name="Neiman D."/>
            <person name="Pearson M."/>
            <person name="Priest M."/>
            <person name="Roberts A."/>
            <person name="Saif S."/>
            <person name="Shea T."/>
            <person name="Sisk P."/>
            <person name="Stolte C."/>
            <person name="Sykes S."/>
            <person name="Wortman J."/>
            <person name="Nusbaum C."/>
            <person name="Birren B."/>
        </authorList>
    </citation>
    <scope>NUCLEOTIDE SEQUENCE [LARGE SCALE GENOMIC DNA]</scope>
    <source>
        <strain evidence="13 14">ATCC 38327</strain>
    </source>
</reference>
<evidence type="ECO:0000256" key="12">
    <source>
        <dbReference type="ARBA" id="ARBA00048418"/>
    </source>
</evidence>
<evidence type="ECO:0000256" key="9">
    <source>
        <dbReference type="ARBA" id="ARBA00022884"/>
    </source>
</evidence>
<dbReference type="GO" id="GO:0005737">
    <property type="term" value="C:cytoplasm"/>
    <property type="evidence" value="ECO:0007669"/>
    <property type="project" value="TreeGrafter"/>
</dbReference>
<dbReference type="Gene3D" id="3.40.50.150">
    <property type="entry name" value="Vaccinia Virus protein VP39"/>
    <property type="match status" value="1"/>
</dbReference>
<keyword evidence="7" id="KW-0479">Metal-binding</keyword>
<dbReference type="VEuPathDB" id="FungiDB:AMAG_17674"/>
<dbReference type="EMBL" id="GG745328">
    <property type="protein sequence ID" value="KNE54483.1"/>
    <property type="molecule type" value="Genomic_DNA"/>
</dbReference>
<evidence type="ECO:0000256" key="7">
    <source>
        <dbReference type="ARBA" id="ARBA00022723"/>
    </source>
</evidence>
<organism evidence="13 14">
    <name type="scientific">Allomyces macrogynus (strain ATCC 38327)</name>
    <name type="common">Allomyces javanicus var. macrogynus</name>
    <dbReference type="NCBI Taxonomy" id="578462"/>
    <lineage>
        <taxon>Eukaryota</taxon>
        <taxon>Fungi</taxon>
        <taxon>Fungi incertae sedis</taxon>
        <taxon>Blastocladiomycota</taxon>
        <taxon>Blastocladiomycetes</taxon>
        <taxon>Blastocladiales</taxon>
        <taxon>Blastocladiaceae</taxon>
        <taxon>Allomyces</taxon>
    </lineage>
</organism>
<accession>A0A0L0RW10</accession>
<dbReference type="GO" id="GO:0046872">
    <property type="term" value="F:metal ion binding"/>
    <property type="evidence" value="ECO:0007669"/>
    <property type="project" value="UniProtKB-KW"/>
</dbReference>